<dbReference type="RefSeq" id="WP_057850246.1">
    <property type="nucleotide sequence ID" value="NZ_LLXX01000066.1"/>
</dbReference>
<evidence type="ECO:0008006" key="5">
    <source>
        <dbReference type="Google" id="ProtNLM"/>
    </source>
</evidence>
<dbReference type="InterPro" id="IPR019027">
    <property type="entry name" value="Pilus_biogenesis_CpaD-related"/>
</dbReference>
<protein>
    <recommendedName>
        <fullName evidence="5">Pilus assembly protein CpaD</fullName>
    </recommendedName>
</protein>
<dbReference type="STRING" id="1518501.CQ10_34375"/>
<feature type="chain" id="PRO_5009796804" description="Pilus assembly protein CpaD" evidence="2">
    <location>
        <begin position="24"/>
        <end position="221"/>
    </location>
</feature>
<dbReference type="Pfam" id="PF09476">
    <property type="entry name" value="Pilus_CpaD"/>
    <property type="match status" value="1"/>
</dbReference>
<evidence type="ECO:0000313" key="3">
    <source>
        <dbReference type="EMBL" id="KRR09302.1"/>
    </source>
</evidence>
<keyword evidence="4" id="KW-1185">Reference proteome</keyword>
<proteinExistence type="predicted"/>
<dbReference type="Proteomes" id="UP000051913">
    <property type="component" value="Unassembled WGS sequence"/>
</dbReference>
<evidence type="ECO:0000256" key="1">
    <source>
        <dbReference type="SAM" id="MobiDB-lite"/>
    </source>
</evidence>
<evidence type="ECO:0000313" key="4">
    <source>
        <dbReference type="Proteomes" id="UP000051913"/>
    </source>
</evidence>
<name>A0A0R3KPC8_9BRAD</name>
<dbReference type="OrthoDB" id="9802674at2"/>
<comment type="caution">
    <text evidence="3">The sequence shown here is derived from an EMBL/GenBank/DDBJ whole genome shotgun (WGS) entry which is preliminary data.</text>
</comment>
<feature type="region of interest" description="Disordered" evidence="1">
    <location>
        <begin position="190"/>
        <end position="221"/>
    </location>
</feature>
<reference evidence="3 4" key="1">
    <citation type="submission" date="2014-03" db="EMBL/GenBank/DDBJ databases">
        <title>Bradyrhizobium valentinum sp. nov., isolated from effective nodules of Lupinus mariae-josephae, a lupine endemic of basic-lime soils in Eastern Spain.</title>
        <authorList>
            <person name="Duran D."/>
            <person name="Rey L."/>
            <person name="Navarro A."/>
            <person name="Busquets A."/>
            <person name="Imperial J."/>
            <person name="Ruiz-Argueso T."/>
        </authorList>
    </citation>
    <scope>NUCLEOTIDE SEQUENCE [LARGE SCALE GENOMIC DNA]</scope>
    <source>
        <strain evidence="3 4">LmjM3</strain>
    </source>
</reference>
<evidence type="ECO:0000256" key="2">
    <source>
        <dbReference type="SAM" id="SignalP"/>
    </source>
</evidence>
<feature type="signal peptide" evidence="2">
    <location>
        <begin position="1"/>
        <end position="23"/>
    </location>
</feature>
<feature type="compositionally biased region" description="Polar residues" evidence="1">
    <location>
        <begin position="203"/>
        <end position="221"/>
    </location>
</feature>
<dbReference type="EMBL" id="LLXX01000066">
    <property type="protein sequence ID" value="KRR09302.1"/>
    <property type="molecule type" value="Genomic_DNA"/>
</dbReference>
<accession>A0A0R3KPC8</accession>
<dbReference type="PROSITE" id="PS51257">
    <property type="entry name" value="PROKAR_LIPOPROTEIN"/>
    <property type="match status" value="1"/>
</dbReference>
<organism evidence="3 4">
    <name type="scientific">Bradyrhizobium valentinum</name>
    <dbReference type="NCBI Taxonomy" id="1518501"/>
    <lineage>
        <taxon>Bacteria</taxon>
        <taxon>Pseudomonadati</taxon>
        <taxon>Pseudomonadota</taxon>
        <taxon>Alphaproteobacteria</taxon>
        <taxon>Hyphomicrobiales</taxon>
        <taxon>Nitrobacteraceae</taxon>
        <taxon>Bradyrhizobium</taxon>
    </lineage>
</organism>
<keyword evidence="2" id="KW-0732">Signal</keyword>
<sequence>MTLRALPYLFVLMASLGGCTSTALINTGPAEQPSMVQQQNSVLVLQSLRGLERYRLRDFIAGASRGRFDALHLDITGSPRLAAQVASEARAMGVAPYNVRLFGPRIDRPVGFAVRIEAIVYEARPPVCPSLSIIGPSVNDNSFDQTLGCSIRNNLGVMVNDPSDLLDNRAVMATKGDRAAIPVATYGSMGRRNKSDLEDGIGNRSSPEAGSTATRDIQSPR</sequence>
<gene>
    <name evidence="3" type="ORF">CP49_21000</name>
</gene>
<dbReference type="AlphaFoldDB" id="A0A0R3KPC8"/>